<comment type="caution">
    <text evidence="1">The sequence shown here is derived from an EMBL/GenBank/DDBJ whole genome shotgun (WGS) entry which is preliminary data.</text>
</comment>
<gene>
    <name evidence="1" type="ORF">L1987_30007</name>
</gene>
<name>A0ACB9I3E2_9ASTR</name>
<evidence type="ECO:0000313" key="1">
    <source>
        <dbReference type="EMBL" id="KAI3801890.1"/>
    </source>
</evidence>
<dbReference type="EMBL" id="CM042027">
    <property type="protein sequence ID" value="KAI3801890.1"/>
    <property type="molecule type" value="Genomic_DNA"/>
</dbReference>
<organism evidence="1 2">
    <name type="scientific">Smallanthus sonchifolius</name>
    <dbReference type="NCBI Taxonomy" id="185202"/>
    <lineage>
        <taxon>Eukaryota</taxon>
        <taxon>Viridiplantae</taxon>
        <taxon>Streptophyta</taxon>
        <taxon>Embryophyta</taxon>
        <taxon>Tracheophyta</taxon>
        <taxon>Spermatophyta</taxon>
        <taxon>Magnoliopsida</taxon>
        <taxon>eudicotyledons</taxon>
        <taxon>Gunneridae</taxon>
        <taxon>Pentapetalae</taxon>
        <taxon>asterids</taxon>
        <taxon>campanulids</taxon>
        <taxon>Asterales</taxon>
        <taxon>Asteraceae</taxon>
        <taxon>Asteroideae</taxon>
        <taxon>Heliantheae alliance</taxon>
        <taxon>Millerieae</taxon>
        <taxon>Smallanthus</taxon>
    </lineage>
</organism>
<accession>A0ACB9I3E2</accession>
<reference evidence="1 2" key="2">
    <citation type="journal article" date="2022" name="Mol. Ecol. Resour.">
        <title>The genomes of chicory, endive, great burdock and yacon provide insights into Asteraceae paleo-polyploidization history and plant inulin production.</title>
        <authorList>
            <person name="Fan W."/>
            <person name="Wang S."/>
            <person name="Wang H."/>
            <person name="Wang A."/>
            <person name="Jiang F."/>
            <person name="Liu H."/>
            <person name="Zhao H."/>
            <person name="Xu D."/>
            <person name="Zhang Y."/>
        </authorList>
    </citation>
    <scope>NUCLEOTIDE SEQUENCE [LARGE SCALE GENOMIC DNA]</scope>
    <source>
        <strain evidence="2">cv. Yunnan</strain>
        <tissue evidence="1">Leaves</tissue>
    </source>
</reference>
<evidence type="ECO:0000313" key="2">
    <source>
        <dbReference type="Proteomes" id="UP001056120"/>
    </source>
</evidence>
<dbReference type="Proteomes" id="UP001056120">
    <property type="component" value="Linkage Group LG10"/>
</dbReference>
<protein>
    <submittedName>
        <fullName evidence="1">Uncharacterized protein</fullName>
    </submittedName>
</protein>
<sequence>MSISVEAQQNACFSQHGGYRGTWMTNLSIQVSVSPVLDRPKKRCRQDDPFGLDELLGLGSFEPEHRREAPEVANEKSDQEGREFDLNMKAISEGSCSQSISSGQIEVAEPIGQPLDEEVIPVDVEVVSEVIATMELGKLVGGDLQGYNCFVHESISGKDWVRNIKVSQKISFIALQETQHFDLSRVDIAVLEDSEMFRGMSSFIRA</sequence>
<proteinExistence type="predicted"/>
<keyword evidence="2" id="KW-1185">Reference proteome</keyword>
<reference evidence="2" key="1">
    <citation type="journal article" date="2022" name="Mol. Ecol. Resour.">
        <title>The genomes of chicory, endive, great burdock and yacon provide insights into Asteraceae palaeo-polyploidization history and plant inulin production.</title>
        <authorList>
            <person name="Fan W."/>
            <person name="Wang S."/>
            <person name="Wang H."/>
            <person name="Wang A."/>
            <person name="Jiang F."/>
            <person name="Liu H."/>
            <person name="Zhao H."/>
            <person name="Xu D."/>
            <person name="Zhang Y."/>
        </authorList>
    </citation>
    <scope>NUCLEOTIDE SEQUENCE [LARGE SCALE GENOMIC DNA]</scope>
    <source>
        <strain evidence="2">cv. Yunnan</strain>
    </source>
</reference>